<organism evidence="2 3">
    <name type="scientific">Acanthamoeba castellanii (strain ATCC 30010 / Neff)</name>
    <dbReference type="NCBI Taxonomy" id="1257118"/>
    <lineage>
        <taxon>Eukaryota</taxon>
        <taxon>Amoebozoa</taxon>
        <taxon>Discosea</taxon>
        <taxon>Longamoebia</taxon>
        <taxon>Centramoebida</taxon>
        <taxon>Acanthamoebidae</taxon>
        <taxon>Acanthamoeba</taxon>
    </lineage>
</organism>
<gene>
    <name evidence="2" type="ORF">ACA1_201220</name>
</gene>
<keyword evidence="3" id="KW-1185">Reference proteome</keyword>
<evidence type="ECO:0000313" key="2">
    <source>
        <dbReference type="EMBL" id="ELR19764.1"/>
    </source>
</evidence>
<name>L8H2M2_ACACF</name>
<accession>L8H2M2</accession>
<feature type="compositionally biased region" description="Basic and acidic residues" evidence="1">
    <location>
        <begin position="1"/>
        <end position="13"/>
    </location>
</feature>
<dbReference type="AlphaFoldDB" id="L8H2M2"/>
<dbReference type="Proteomes" id="UP000011083">
    <property type="component" value="Unassembled WGS sequence"/>
</dbReference>
<dbReference type="VEuPathDB" id="AmoebaDB:ACA1_201220"/>
<feature type="compositionally biased region" description="Basic and acidic residues" evidence="1">
    <location>
        <begin position="129"/>
        <end position="140"/>
    </location>
</feature>
<dbReference type="EMBL" id="KB007932">
    <property type="protein sequence ID" value="ELR19764.1"/>
    <property type="molecule type" value="Genomic_DNA"/>
</dbReference>
<sequence length="351" mass="39579">MKRVQEDDEKKTDSGGSPCALRHHNEAPTKKKARLSPDENDATAPPAAVLNAHGAACTLVLSDLPDLVLYHLVRPNLIHWWGRELAVGDAIRLRATSSFWADQVVRNHPLARFVLVDLLPRFASLLPPHHHDEEDRKNESESESEDLCPVTNEEEDEEDLEAELAWILADAAEAARLADAEKKHQPWGRLGNPMFYPGIGGHDGYQGLGVSGRRLQLSSEETTVSRRVDERWELLQAVRIAADARLHELRLRSRDFWRDVASSDVRLQLSETEAFSLAQECNHHEICYISVSCTYDSGGLDESVNIMSGSLEFEAGPRFNSQVWRYLVAKLDVNWTPWQFRPTPNTLHTSN</sequence>
<feature type="region of interest" description="Disordered" evidence="1">
    <location>
        <begin position="127"/>
        <end position="154"/>
    </location>
</feature>
<evidence type="ECO:0000256" key="1">
    <source>
        <dbReference type="SAM" id="MobiDB-lite"/>
    </source>
</evidence>
<dbReference type="GeneID" id="14920595"/>
<reference evidence="2 3" key="1">
    <citation type="journal article" date="2013" name="Genome Biol.">
        <title>Genome of Acanthamoeba castellanii highlights extensive lateral gene transfer and early evolution of tyrosine kinase signaling.</title>
        <authorList>
            <person name="Clarke M."/>
            <person name="Lohan A.J."/>
            <person name="Liu B."/>
            <person name="Lagkouvardos I."/>
            <person name="Roy S."/>
            <person name="Zafar N."/>
            <person name="Bertelli C."/>
            <person name="Schilde C."/>
            <person name="Kianianmomeni A."/>
            <person name="Burglin T.R."/>
            <person name="Frech C."/>
            <person name="Turcotte B."/>
            <person name="Kopec K.O."/>
            <person name="Synnott J.M."/>
            <person name="Choo C."/>
            <person name="Paponov I."/>
            <person name="Finkler A."/>
            <person name="Soon Heng Tan C."/>
            <person name="Hutchins A.P."/>
            <person name="Weinmeier T."/>
            <person name="Rattei T."/>
            <person name="Chu J.S."/>
            <person name="Gimenez G."/>
            <person name="Irimia M."/>
            <person name="Rigden D.J."/>
            <person name="Fitzpatrick D.A."/>
            <person name="Lorenzo-Morales J."/>
            <person name="Bateman A."/>
            <person name="Chiu C.H."/>
            <person name="Tang P."/>
            <person name="Hegemann P."/>
            <person name="Fromm H."/>
            <person name="Raoult D."/>
            <person name="Greub G."/>
            <person name="Miranda-Saavedra D."/>
            <person name="Chen N."/>
            <person name="Nash P."/>
            <person name="Ginger M.L."/>
            <person name="Horn M."/>
            <person name="Schaap P."/>
            <person name="Caler L."/>
            <person name="Loftus B."/>
        </authorList>
    </citation>
    <scope>NUCLEOTIDE SEQUENCE [LARGE SCALE GENOMIC DNA]</scope>
    <source>
        <strain evidence="2 3">Neff</strain>
    </source>
</reference>
<dbReference type="KEGG" id="acan:ACA1_201220"/>
<evidence type="ECO:0000313" key="3">
    <source>
        <dbReference type="Proteomes" id="UP000011083"/>
    </source>
</evidence>
<proteinExistence type="predicted"/>
<protein>
    <submittedName>
        <fullName evidence="2">Uncharacterized protein</fullName>
    </submittedName>
</protein>
<dbReference type="RefSeq" id="XP_004341859.1">
    <property type="nucleotide sequence ID" value="XM_004341811.1"/>
</dbReference>
<feature type="compositionally biased region" description="Acidic residues" evidence="1">
    <location>
        <begin position="141"/>
        <end position="154"/>
    </location>
</feature>
<feature type="region of interest" description="Disordered" evidence="1">
    <location>
        <begin position="1"/>
        <end position="45"/>
    </location>
</feature>